<evidence type="ECO:0000256" key="7">
    <source>
        <dbReference type="ARBA" id="ARBA00047407"/>
    </source>
</evidence>
<dbReference type="GO" id="GO:0050567">
    <property type="term" value="F:glutaminyl-tRNA synthase (glutamine-hydrolyzing) activity"/>
    <property type="evidence" value="ECO:0007669"/>
    <property type="project" value="UniProtKB-EC"/>
</dbReference>
<feature type="region of interest" description="Disordered" evidence="8">
    <location>
        <begin position="131"/>
        <end position="157"/>
    </location>
</feature>
<feature type="domain" description="Amidase" evidence="9">
    <location>
        <begin position="26"/>
        <end position="467"/>
    </location>
</feature>
<gene>
    <name evidence="10" type="ORF">MNBD_NITROSPINAE02-1544</name>
</gene>
<accession>A0A3B1CKW0</accession>
<evidence type="ECO:0000256" key="4">
    <source>
        <dbReference type="ARBA" id="ARBA00022741"/>
    </source>
</evidence>
<dbReference type="InterPro" id="IPR023631">
    <property type="entry name" value="Amidase_dom"/>
</dbReference>
<dbReference type="EC" id="6.3.5.7" evidence="2"/>
<dbReference type="SUPFAM" id="SSF75304">
    <property type="entry name" value="Amidase signature (AS) enzymes"/>
    <property type="match status" value="1"/>
</dbReference>
<dbReference type="HAMAP" id="MF_00120">
    <property type="entry name" value="GatA"/>
    <property type="match status" value="1"/>
</dbReference>
<dbReference type="PANTHER" id="PTHR11895">
    <property type="entry name" value="TRANSAMIDASE"/>
    <property type="match status" value="1"/>
</dbReference>
<dbReference type="EMBL" id="UOGE01000021">
    <property type="protein sequence ID" value="VAX17377.1"/>
    <property type="molecule type" value="Genomic_DNA"/>
</dbReference>
<name>A0A3B1CKW0_9ZZZZ</name>
<feature type="compositionally biased region" description="Polar residues" evidence="8">
    <location>
        <begin position="131"/>
        <end position="141"/>
    </location>
</feature>
<dbReference type="InterPro" id="IPR000120">
    <property type="entry name" value="Amidase"/>
</dbReference>
<evidence type="ECO:0000256" key="1">
    <source>
        <dbReference type="ARBA" id="ARBA00008069"/>
    </source>
</evidence>
<evidence type="ECO:0000313" key="10">
    <source>
        <dbReference type="EMBL" id="VAX17377.1"/>
    </source>
</evidence>
<dbReference type="GO" id="GO:0030956">
    <property type="term" value="C:glutamyl-tRNA(Gln) amidotransferase complex"/>
    <property type="evidence" value="ECO:0007669"/>
    <property type="project" value="InterPro"/>
</dbReference>
<organism evidence="10">
    <name type="scientific">hydrothermal vent metagenome</name>
    <dbReference type="NCBI Taxonomy" id="652676"/>
    <lineage>
        <taxon>unclassified sequences</taxon>
        <taxon>metagenomes</taxon>
        <taxon>ecological metagenomes</taxon>
    </lineage>
</organism>
<dbReference type="AlphaFoldDB" id="A0A3B1CKW0"/>
<evidence type="ECO:0000256" key="5">
    <source>
        <dbReference type="ARBA" id="ARBA00022840"/>
    </source>
</evidence>
<comment type="catalytic activity">
    <reaction evidence="7">
        <text>L-glutamyl-tRNA(Gln) + L-glutamine + ATP + H2O = L-glutaminyl-tRNA(Gln) + L-glutamate + ADP + phosphate + H(+)</text>
        <dbReference type="Rhea" id="RHEA:17521"/>
        <dbReference type="Rhea" id="RHEA-COMP:9681"/>
        <dbReference type="Rhea" id="RHEA-COMP:9684"/>
        <dbReference type="ChEBI" id="CHEBI:15377"/>
        <dbReference type="ChEBI" id="CHEBI:15378"/>
        <dbReference type="ChEBI" id="CHEBI:29985"/>
        <dbReference type="ChEBI" id="CHEBI:30616"/>
        <dbReference type="ChEBI" id="CHEBI:43474"/>
        <dbReference type="ChEBI" id="CHEBI:58359"/>
        <dbReference type="ChEBI" id="CHEBI:78520"/>
        <dbReference type="ChEBI" id="CHEBI:78521"/>
        <dbReference type="ChEBI" id="CHEBI:456216"/>
        <dbReference type="EC" id="6.3.5.7"/>
    </reaction>
</comment>
<dbReference type="NCBIfam" id="TIGR00132">
    <property type="entry name" value="gatA"/>
    <property type="match status" value="1"/>
</dbReference>
<dbReference type="InterPro" id="IPR004412">
    <property type="entry name" value="GatA"/>
</dbReference>
<keyword evidence="3 10" id="KW-0436">Ligase</keyword>
<evidence type="ECO:0000256" key="3">
    <source>
        <dbReference type="ARBA" id="ARBA00022598"/>
    </source>
</evidence>
<dbReference type="PANTHER" id="PTHR11895:SF151">
    <property type="entry name" value="GLUTAMYL-TRNA(GLN) AMIDOTRANSFERASE SUBUNIT A"/>
    <property type="match status" value="1"/>
</dbReference>
<dbReference type="GO" id="GO:0006412">
    <property type="term" value="P:translation"/>
    <property type="evidence" value="ECO:0007669"/>
    <property type="project" value="UniProtKB-KW"/>
</dbReference>
<reference evidence="10" key="1">
    <citation type="submission" date="2018-06" db="EMBL/GenBank/DDBJ databases">
        <authorList>
            <person name="Zhirakovskaya E."/>
        </authorList>
    </citation>
    <scope>NUCLEOTIDE SEQUENCE</scope>
</reference>
<comment type="similarity">
    <text evidence="1">Belongs to the amidase family. GatA subfamily.</text>
</comment>
<keyword evidence="6" id="KW-0648">Protein biosynthesis</keyword>
<dbReference type="GO" id="GO:0016740">
    <property type="term" value="F:transferase activity"/>
    <property type="evidence" value="ECO:0007669"/>
    <property type="project" value="UniProtKB-KW"/>
</dbReference>
<protein>
    <recommendedName>
        <fullName evidence="2">glutaminyl-tRNA synthase (glutamine-hydrolyzing)</fullName>
        <ecNumber evidence="2">6.3.5.7</ecNumber>
    </recommendedName>
</protein>
<sequence>MTKLPSLTIHELTAKLGAGEITSEQVTKAYIERISTIDKKINSYVTIDEANALDQAREADRKRSKGDNSPLLGVPMGIKDLISTKGLKTTCSSKMLESFVPSYDAYVIKKLKEAGAVIIGKLNMDEFAMGSSTETSHTGPTRNPWDTDKIPGGSSGGSAAAVSADLCAGALGSDTGGSIRQPASLCGVVGLKPTYGRVSRFGLIAFASSLDQIGPMTKDVEDAAILMNVIAGYDEMDSTCANEPLPDYTADLDKGVKGLTIGVPDEYFVEGMDPEIDQNVREIITGLQNEGAEIKKISLPHTKYGVPTYYVIAPAEASSNLARYDGVRYGFRAEGTEGLLDMYSSTRMEGFGPEVKRRIMLGTYALSSGYYDAYYLKAQKVRTLIKNDFVDAFKEVDVIVTPTTPTPAFGIGEKTDDCLQMYLSDIFTINCNLSGIPGLSTPCGFTSGGLPIGFQVMGDYFDEATVLRVGKVVENIAGVKDKRPSLP</sequence>
<proteinExistence type="inferred from homology"/>
<dbReference type="Gene3D" id="3.90.1300.10">
    <property type="entry name" value="Amidase signature (AS) domain"/>
    <property type="match status" value="1"/>
</dbReference>
<evidence type="ECO:0000256" key="8">
    <source>
        <dbReference type="SAM" id="MobiDB-lite"/>
    </source>
</evidence>
<evidence type="ECO:0000256" key="6">
    <source>
        <dbReference type="ARBA" id="ARBA00022917"/>
    </source>
</evidence>
<dbReference type="InterPro" id="IPR020556">
    <property type="entry name" value="Amidase_CS"/>
</dbReference>
<dbReference type="InterPro" id="IPR036928">
    <property type="entry name" value="AS_sf"/>
</dbReference>
<dbReference type="PROSITE" id="PS00571">
    <property type="entry name" value="AMIDASES"/>
    <property type="match status" value="1"/>
</dbReference>
<evidence type="ECO:0000259" key="9">
    <source>
        <dbReference type="Pfam" id="PF01425"/>
    </source>
</evidence>
<evidence type="ECO:0000256" key="2">
    <source>
        <dbReference type="ARBA" id="ARBA00012739"/>
    </source>
</evidence>
<dbReference type="Pfam" id="PF01425">
    <property type="entry name" value="Amidase"/>
    <property type="match status" value="1"/>
</dbReference>
<keyword evidence="5" id="KW-0067">ATP-binding</keyword>
<dbReference type="GO" id="GO:0005739">
    <property type="term" value="C:mitochondrion"/>
    <property type="evidence" value="ECO:0007669"/>
    <property type="project" value="UniProtKB-ARBA"/>
</dbReference>
<dbReference type="GO" id="GO:0005524">
    <property type="term" value="F:ATP binding"/>
    <property type="evidence" value="ECO:0007669"/>
    <property type="project" value="UniProtKB-KW"/>
</dbReference>
<keyword evidence="4" id="KW-0547">Nucleotide-binding</keyword>
<keyword evidence="10" id="KW-0808">Transferase</keyword>